<dbReference type="InterPro" id="IPR011042">
    <property type="entry name" value="6-blade_b-propeller_TolB-like"/>
</dbReference>
<accession>A0A182JUC7</accession>
<keyword evidence="3" id="KW-0964">Secreted</keyword>
<feature type="chain" id="PRO_5008124633" description="Bee-milk protein" evidence="5">
    <location>
        <begin position="23"/>
        <end position="381"/>
    </location>
</feature>
<dbReference type="AlphaFoldDB" id="A0A182JUC7"/>
<dbReference type="GO" id="GO:0005576">
    <property type="term" value="C:extracellular region"/>
    <property type="evidence" value="ECO:0007669"/>
    <property type="project" value="UniProtKB-SubCell"/>
</dbReference>
<dbReference type="PANTHER" id="PTHR10009">
    <property type="entry name" value="PROTEIN YELLOW-RELATED"/>
    <property type="match status" value="1"/>
</dbReference>
<dbReference type="VEuPathDB" id="VectorBase:ACHR002109"/>
<evidence type="ECO:0000313" key="6">
    <source>
        <dbReference type="EnsemblMetazoa" id="ACHR002109-PA"/>
    </source>
</evidence>
<evidence type="ECO:0000256" key="2">
    <source>
        <dbReference type="ARBA" id="ARBA00009127"/>
    </source>
</evidence>
<dbReference type="Pfam" id="PF03022">
    <property type="entry name" value="MRJP"/>
    <property type="match status" value="1"/>
</dbReference>
<evidence type="ECO:0000256" key="5">
    <source>
        <dbReference type="SAM" id="SignalP"/>
    </source>
</evidence>
<protein>
    <recommendedName>
        <fullName evidence="8">Bee-milk protein</fullName>
    </recommendedName>
</protein>
<evidence type="ECO:0000256" key="4">
    <source>
        <dbReference type="ARBA" id="ARBA00022729"/>
    </source>
</evidence>
<dbReference type="Proteomes" id="UP000075881">
    <property type="component" value="Unassembled WGS sequence"/>
</dbReference>
<feature type="signal peptide" evidence="5">
    <location>
        <begin position="1"/>
        <end position="22"/>
    </location>
</feature>
<evidence type="ECO:0008006" key="8">
    <source>
        <dbReference type="Google" id="ProtNLM"/>
    </source>
</evidence>
<keyword evidence="7" id="KW-1185">Reference proteome</keyword>
<comment type="subcellular location">
    <subcellularLocation>
        <location evidence="1">Secreted</location>
    </subcellularLocation>
</comment>
<comment type="similarity">
    <text evidence="2">Belongs to the major royal jelly protein family.</text>
</comment>
<evidence type="ECO:0000313" key="7">
    <source>
        <dbReference type="Proteomes" id="UP000075881"/>
    </source>
</evidence>
<sequence length="381" mass="42641">MSSRRVTGLPFALLFVLVSVLASTDDLEYCNIVYRINGNSIDFPCLSTKNIYISAHRYLPRNVIPIRFQCDKERVLFALPRLRSGVPTTLGQIDLGKPNCYAHIKPYPCWEYQEEGNCNSLQSVIDLYVDVKRIMWVLDSGITNFLEQPIKRCPPKVFAFTLNNDKTVKTIDLSEIVKSSSRLQYLVTDYNELGHPFVYISDGDGAIIVLDVNNNKSFRVVLPRAISAGCGDSDVLYLLLIAKPKGQSVVIFSYLCGQKVYSIKSEHLRSGKGSSAIVELGTKRKHSVLLGTDGGKGVVLRYRGEAELFLWDTDQPYRECNFELIQNADECRLSTHVSVGKNEHLLSLSSNLSDFLNNTCGVGGASSRLKYVCKECDDDCY</sequence>
<evidence type="ECO:0000256" key="1">
    <source>
        <dbReference type="ARBA" id="ARBA00004613"/>
    </source>
</evidence>
<dbReference type="EnsemblMetazoa" id="ACHR002109-RA">
    <property type="protein sequence ID" value="ACHR002109-PA"/>
    <property type="gene ID" value="ACHR002109"/>
</dbReference>
<organism evidence="6 7">
    <name type="scientific">Anopheles christyi</name>
    <dbReference type="NCBI Taxonomy" id="43041"/>
    <lineage>
        <taxon>Eukaryota</taxon>
        <taxon>Metazoa</taxon>
        <taxon>Ecdysozoa</taxon>
        <taxon>Arthropoda</taxon>
        <taxon>Hexapoda</taxon>
        <taxon>Insecta</taxon>
        <taxon>Pterygota</taxon>
        <taxon>Neoptera</taxon>
        <taxon>Endopterygota</taxon>
        <taxon>Diptera</taxon>
        <taxon>Nematocera</taxon>
        <taxon>Culicoidea</taxon>
        <taxon>Culicidae</taxon>
        <taxon>Anophelinae</taxon>
        <taxon>Anopheles</taxon>
    </lineage>
</organism>
<reference evidence="6" key="2">
    <citation type="submission" date="2020-05" db="UniProtKB">
        <authorList>
            <consortium name="EnsemblMetazoa"/>
        </authorList>
    </citation>
    <scope>IDENTIFICATION</scope>
    <source>
        <strain evidence="6">ACHKN1017</strain>
    </source>
</reference>
<dbReference type="PANTHER" id="PTHR10009:SF6">
    <property type="entry name" value="FI16876P1"/>
    <property type="match status" value="1"/>
</dbReference>
<evidence type="ECO:0000256" key="3">
    <source>
        <dbReference type="ARBA" id="ARBA00022525"/>
    </source>
</evidence>
<name>A0A182JUC7_9DIPT</name>
<dbReference type="InterPro" id="IPR017996">
    <property type="entry name" value="MRJP/yellow-related"/>
</dbReference>
<dbReference type="STRING" id="43041.A0A182JUC7"/>
<proteinExistence type="inferred from homology"/>
<dbReference type="FunFam" id="2.120.10.30:FF:000053">
    <property type="entry name" value="protein yellow"/>
    <property type="match status" value="1"/>
</dbReference>
<reference evidence="7" key="1">
    <citation type="submission" date="2013-03" db="EMBL/GenBank/DDBJ databases">
        <title>The Genome Sequence of Anopheles christyi ACHKN1017.</title>
        <authorList>
            <consortium name="The Broad Institute Genomics Platform"/>
            <person name="Neafsey D.E."/>
            <person name="Besansky N."/>
            <person name="Walker B."/>
            <person name="Young S.K."/>
            <person name="Zeng Q."/>
            <person name="Gargeya S."/>
            <person name="Fitzgerald M."/>
            <person name="Haas B."/>
            <person name="Abouelleil A."/>
            <person name="Allen A.W."/>
            <person name="Alvarado L."/>
            <person name="Arachchi H.M."/>
            <person name="Berlin A.M."/>
            <person name="Chapman S.B."/>
            <person name="Gainer-Dewar J."/>
            <person name="Goldberg J."/>
            <person name="Griggs A."/>
            <person name="Gujja S."/>
            <person name="Hansen M."/>
            <person name="Howarth C."/>
            <person name="Imamovic A."/>
            <person name="Ireland A."/>
            <person name="Larimer J."/>
            <person name="McCowan C."/>
            <person name="Murphy C."/>
            <person name="Pearson M."/>
            <person name="Poon T.W."/>
            <person name="Priest M."/>
            <person name="Roberts A."/>
            <person name="Saif S."/>
            <person name="Shea T."/>
            <person name="Sisk P."/>
            <person name="Sykes S."/>
            <person name="Wortman J."/>
            <person name="Nusbaum C."/>
            <person name="Birren B."/>
        </authorList>
    </citation>
    <scope>NUCLEOTIDE SEQUENCE [LARGE SCALE GENOMIC DNA]</scope>
    <source>
        <strain evidence="7">ACHKN1017</strain>
    </source>
</reference>
<dbReference type="Gene3D" id="2.120.10.30">
    <property type="entry name" value="TolB, C-terminal domain"/>
    <property type="match status" value="1"/>
</dbReference>
<keyword evidence="4 5" id="KW-0732">Signal</keyword>